<proteinExistence type="predicted"/>
<protein>
    <submittedName>
        <fullName evidence="3">DUF2129 domain-containing protein</fullName>
    </submittedName>
</protein>
<dbReference type="Proteomes" id="UP000452141">
    <property type="component" value="Unassembled WGS sequence"/>
</dbReference>
<organism evidence="3 4">
    <name type="scientific">Lactobacillus equicursoris</name>
    <dbReference type="NCBI Taxonomy" id="420645"/>
    <lineage>
        <taxon>Bacteria</taxon>
        <taxon>Bacillati</taxon>
        <taxon>Bacillota</taxon>
        <taxon>Bacilli</taxon>
        <taxon>Lactobacillales</taxon>
        <taxon>Lactobacillaceae</taxon>
        <taxon>Lactobacillus</taxon>
    </lineage>
</organism>
<reference evidence="3 4" key="1">
    <citation type="submission" date="2019-08" db="EMBL/GenBank/DDBJ databases">
        <title>In-depth cultivation of the pig gut microbiome towards novel bacterial diversity and tailored functional studies.</title>
        <authorList>
            <person name="Wylensek D."/>
            <person name="Hitch T.C.A."/>
            <person name="Clavel T."/>
        </authorList>
    </citation>
    <scope>NUCLEOTIDE SEQUENCE [LARGE SCALE GENOMIC DNA]</scope>
    <source>
        <strain evidence="3 4">WCA-470BD-2E</strain>
    </source>
</reference>
<evidence type="ECO:0000313" key="3">
    <source>
        <dbReference type="EMBL" id="MST80503.1"/>
    </source>
</evidence>
<gene>
    <name evidence="3" type="ORF">FYJ61_08640</name>
</gene>
<dbReference type="RefSeq" id="WP_009558486.1">
    <property type="nucleotide sequence ID" value="NZ_JAQYBB010000068.1"/>
</dbReference>
<feature type="coiled-coil region" evidence="2">
    <location>
        <begin position="78"/>
        <end position="105"/>
    </location>
</feature>
<keyword evidence="2" id="KW-0175">Coiled coil</keyword>
<evidence type="ECO:0000313" key="4">
    <source>
        <dbReference type="Proteomes" id="UP000452141"/>
    </source>
</evidence>
<evidence type="ECO:0000256" key="1">
    <source>
        <dbReference type="ARBA" id="ARBA00022490"/>
    </source>
</evidence>
<comment type="caution">
    <text evidence="3">The sequence shown here is derived from an EMBL/GenBank/DDBJ whole genome shotgun (WGS) entry which is preliminary data.</text>
</comment>
<dbReference type="InterPro" id="IPR016979">
    <property type="entry name" value="DUF2129"/>
</dbReference>
<accession>A0A844FQL9</accession>
<dbReference type="EMBL" id="VUMW01000032">
    <property type="protein sequence ID" value="MST80503.1"/>
    <property type="molecule type" value="Genomic_DNA"/>
</dbReference>
<evidence type="ECO:0000256" key="2">
    <source>
        <dbReference type="SAM" id="Coils"/>
    </source>
</evidence>
<sequence>MTINQELADLDLPKRTSLIVYLRNANSDQFKLRRFGDIVYFSKKMHYLIMYVDQEKVEETLQQLEKLTFVKKVEVSEADQIDLDNQQIEDQIKDLAKEAEEILNDDSKKKGWMK</sequence>
<dbReference type="AlphaFoldDB" id="A0A844FQL9"/>
<dbReference type="Pfam" id="PF09902">
    <property type="entry name" value="DUF2129"/>
    <property type="match status" value="1"/>
</dbReference>
<name>A0A844FQL9_9LACO</name>
<keyword evidence="1" id="KW-0963">Cytoplasm</keyword>